<protein>
    <submittedName>
        <fullName evidence="9">Isovaleryl-CoA dehydrogenase</fullName>
    </submittedName>
</protein>
<name>A0A3A3G4S8_9BURK</name>
<dbReference type="GO" id="GO:0050660">
    <property type="term" value="F:flavin adenine dinucleotide binding"/>
    <property type="evidence" value="ECO:0007669"/>
    <property type="project" value="InterPro"/>
</dbReference>
<keyword evidence="10" id="KW-1185">Reference proteome</keyword>
<dbReference type="SUPFAM" id="SSF56645">
    <property type="entry name" value="Acyl-CoA dehydrogenase NM domain-like"/>
    <property type="match status" value="1"/>
</dbReference>
<dbReference type="PANTHER" id="PTHR43292">
    <property type="entry name" value="ACYL-COA DEHYDROGENASE"/>
    <property type="match status" value="1"/>
</dbReference>
<comment type="similarity">
    <text evidence="2">Belongs to the acyl-CoA dehydrogenase family.</text>
</comment>
<evidence type="ECO:0000259" key="6">
    <source>
        <dbReference type="Pfam" id="PF00441"/>
    </source>
</evidence>
<dbReference type="InterPro" id="IPR009075">
    <property type="entry name" value="AcylCo_DH/oxidase_C"/>
</dbReference>
<feature type="domain" description="Acyl-CoA dehydrogenase/oxidase N-terminal" evidence="8">
    <location>
        <begin position="6"/>
        <end position="122"/>
    </location>
</feature>
<dbReference type="InterPro" id="IPR037069">
    <property type="entry name" value="AcylCoA_DH/ox_N_sf"/>
</dbReference>
<dbReference type="PANTHER" id="PTHR43292:SF3">
    <property type="entry name" value="ACYL-COA DEHYDROGENASE FADE29"/>
    <property type="match status" value="1"/>
</dbReference>
<evidence type="ECO:0000256" key="4">
    <source>
        <dbReference type="ARBA" id="ARBA00022827"/>
    </source>
</evidence>
<dbReference type="InterPro" id="IPR013786">
    <property type="entry name" value="AcylCoA_DH/ox_N"/>
</dbReference>
<organism evidence="9 10">
    <name type="scientific">Noviherbaspirillum sedimenti</name>
    <dbReference type="NCBI Taxonomy" id="2320865"/>
    <lineage>
        <taxon>Bacteria</taxon>
        <taxon>Pseudomonadati</taxon>
        <taxon>Pseudomonadota</taxon>
        <taxon>Betaproteobacteria</taxon>
        <taxon>Burkholderiales</taxon>
        <taxon>Oxalobacteraceae</taxon>
        <taxon>Noviherbaspirillum</taxon>
    </lineage>
</organism>
<accession>A0A3A3G4S8</accession>
<dbReference type="Pfam" id="PF02771">
    <property type="entry name" value="Acyl-CoA_dh_N"/>
    <property type="match status" value="1"/>
</dbReference>
<dbReference type="Pfam" id="PF02770">
    <property type="entry name" value="Acyl-CoA_dh_M"/>
    <property type="match status" value="1"/>
</dbReference>
<proteinExistence type="inferred from homology"/>
<keyword evidence="5" id="KW-0560">Oxidoreductase</keyword>
<dbReference type="InterPro" id="IPR052161">
    <property type="entry name" value="Mycobact_Acyl-CoA_DH"/>
</dbReference>
<dbReference type="RefSeq" id="WP_119786177.1">
    <property type="nucleotide sequence ID" value="NZ_QYUQ01000002.1"/>
</dbReference>
<evidence type="ECO:0000256" key="5">
    <source>
        <dbReference type="ARBA" id="ARBA00023002"/>
    </source>
</evidence>
<dbReference type="AlphaFoldDB" id="A0A3A3G4S8"/>
<keyword evidence="4" id="KW-0274">FAD</keyword>
<dbReference type="GO" id="GO:0016627">
    <property type="term" value="F:oxidoreductase activity, acting on the CH-CH group of donors"/>
    <property type="evidence" value="ECO:0007669"/>
    <property type="project" value="InterPro"/>
</dbReference>
<evidence type="ECO:0000256" key="1">
    <source>
        <dbReference type="ARBA" id="ARBA00001974"/>
    </source>
</evidence>
<gene>
    <name evidence="9" type="ORF">D3878_14720</name>
</gene>
<comment type="cofactor">
    <cofactor evidence="1">
        <name>FAD</name>
        <dbReference type="ChEBI" id="CHEBI:57692"/>
    </cofactor>
</comment>
<dbReference type="Pfam" id="PF00441">
    <property type="entry name" value="Acyl-CoA_dh_1"/>
    <property type="match status" value="1"/>
</dbReference>
<keyword evidence="3" id="KW-0285">Flavoprotein</keyword>
<evidence type="ECO:0000259" key="8">
    <source>
        <dbReference type="Pfam" id="PF02771"/>
    </source>
</evidence>
<dbReference type="Proteomes" id="UP000266327">
    <property type="component" value="Unassembled WGS sequence"/>
</dbReference>
<evidence type="ECO:0000313" key="10">
    <source>
        <dbReference type="Proteomes" id="UP000266327"/>
    </source>
</evidence>
<evidence type="ECO:0000256" key="3">
    <source>
        <dbReference type="ARBA" id="ARBA00022630"/>
    </source>
</evidence>
<dbReference type="EMBL" id="QYUQ01000002">
    <property type="protein sequence ID" value="RJG02675.1"/>
    <property type="molecule type" value="Genomic_DNA"/>
</dbReference>
<dbReference type="Gene3D" id="1.20.140.10">
    <property type="entry name" value="Butyryl-CoA Dehydrogenase, subunit A, domain 3"/>
    <property type="match status" value="1"/>
</dbReference>
<feature type="domain" description="Acyl-CoA dehydrogenase/oxidase C-terminal" evidence="6">
    <location>
        <begin position="232"/>
        <end position="389"/>
    </location>
</feature>
<comment type="caution">
    <text evidence="9">The sequence shown here is derived from an EMBL/GenBank/DDBJ whole genome shotgun (WGS) entry which is preliminary data.</text>
</comment>
<dbReference type="InterPro" id="IPR036250">
    <property type="entry name" value="AcylCo_DH-like_C"/>
</dbReference>
<feature type="domain" description="Acyl-CoA oxidase/dehydrogenase middle" evidence="7">
    <location>
        <begin position="126"/>
        <end position="218"/>
    </location>
</feature>
<evidence type="ECO:0000256" key="2">
    <source>
        <dbReference type="ARBA" id="ARBA00009347"/>
    </source>
</evidence>
<reference evidence="10" key="1">
    <citation type="submission" date="2018-09" db="EMBL/GenBank/DDBJ databases">
        <authorList>
            <person name="Zhu H."/>
        </authorList>
    </citation>
    <scope>NUCLEOTIDE SEQUENCE [LARGE SCALE GENOMIC DNA]</scope>
    <source>
        <strain evidence="10">K1S02-23</strain>
    </source>
</reference>
<dbReference type="OrthoDB" id="9770681at2"/>
<dbReference type="GO" id="GO:0005886">
    <property type="term" value="C:plasma membrane"/>
    <property type="evidence" value="ECO:0007669"/>
    <property type="project" value="TreeGrafter"/>
</dbReference>
<evidence type="ECO:0000259" key="7">
    <source>
        <dbReference type="Pfam" id="PF02770"/>
    </source>
</evidence>
<sequence length="393" mass="45280">MNLQFTADEEAFREQVRSWIKANLPEEWKVNNVKNDRDARDHIDQEWDRLLFKQGWAMISWPKKYGGMDATLAQQLIFYEEMAKADAPKGLWQGKGLVGPTILTHGTEEQRERFIPPILRGDVVWCQGWSEPNAGSDLPNLRTKGVIDGDYLVITGQKIWSTWAHIADWCFALVRTSNTQPGHKGLTYVLIDMKTPGVTVRPIRQITKDRDYGEIFFDEARIPLSNVVGGIDKGWYAAMTTLADERTSAYFDLPIRHLRILEQLVDLARHTVRNRKPVIQDPIIRQKLAQCRIEIESFRYAVLRTVSAKIRGQEPGAESWILKVYWTEIMQRLSSVALDIEGPYSQIMKGSERAISNGHWPYYYLWMRCETIAGGTSDINRNTLAERILEMPR</sequence>
<dbReference type="InterPro" id="IPR009100">
    <property type="entry name" value="AcylCoA_DH/oxidase_NM_dom_sf"/>
</dbReference>
<dbReference type="InterPro" id="IPR006091">
    <property type="entry name" value="Acyl-CoA_Oxase/DH_mid-dom"/>
</dbReference>
<dbReference type="Gene3D" id="2.40.110.10">
    <property type="entry name" value="Butyryl-CoA Dehydrogenase, subunit A, domain 2"/>
    <property type="match status" value="1"/>
</dbReference>
<dbReference type="InterPro" id="IPR046373">
    <property type="entry name" value="Acyl-CoA_Oxase/DH_mid-dom_sf"/>
</dbReference>
<evidence type="ECO:0000313" key="9">
    <source>
        <dbReference type="EMBL" id="RJG02675.1"/>
    </source>
</evidence>
<dbReference type="SUPFAM" id="SSF47203">
    <property type="entry name" value="Acyl-CoA dehydrogenase C-terminal domain-like"/>
    <property type="match status" value="1"/>
</dbReference>
<dbReference type="Gene3D" id="1.10.540.10">
    <property type="entry name" value="Acyl-CoA dehydrogenase/oxidase, N-terminal domain"/>
    <property type="match status" value="1"/>
</dbReference>